<dbReference type="OrthoDB" id="10251804at2759"/>
<feature type="compositionally biased region" description="Low complexity" evidence="1">
    <location>
        <begin position="33"/>
        <end position="53"/>
    </location>
</feature>
<organism evidence="2 3">
    <name type="scientific">Triparma laevis f. longispina</name>
    <dbReference type="NCBI Taxonomy" id="1714387"/>
    <lineage>
        <taxon>Eukaryota</taxon>
        <taxon>Sar</taxon>
        <taxon>Stramenopiles</taxon>
        <taxon>Ochrophyta</taxon>
        <taxon>Bolidophyceae</taxon>
        <taxon>Parmales</taxon>
        <taxon>Triparmaceae</taxon>
        <taxon>Triparma</taxon>
    </lineage>
</organism>
<dbReference type="EMBL" id="BRXW01000206">
    <property type="protein sequence ID" value="GMI14070.1"/>
    <property type="molecule type" value="Genomic_DNA"/>
</dbReference>
<evidence type="ECO:0000256" key="1">
    <source>
        <dbReference type="SAM" id="MobiDB-lite"/>
    </source>
</evidence>
<gene>
    <name evidence="2" type="ORF">TrLO_g2129</name>
</gene>
<name>A0A9W7FL85_9STRA</name>
<feature type="region of interest" description="Disordered" evidence="1">
    <location>
        <begin position="1"/>
        <end position="55"/>
    </location>
</feature>
<proteinExistence type="predicted"/>
<protein>
    <submittedName>
        <fullName evidence="2">Uncharacterized protein</fullName>
    </submittedName>
</protein>
<reference evidence="3" key="1">
    <citation type="journal article" date="2023" name="Commun. Biol.">
        <title>Genome analysis of Parmales, the sister group of diatoms, reveals the evolutionary specialization of diatoms from phago-mixotrophs to photoautotrophs.</title>
        <authorList>
            <person name="Ban H."/>
            <person name="Sato S."/>
            <person name="Yoshikawa S."/>
            <person name="Yamada K."/>
            <person name="Nakamura Y."/>
            <person name="Ichinomiya M."/>
            <person name="Sato N."/>
            <person name="Blanc-Mathieu R."/>
            <person name="Endo H."/>
            <person name="Kuwata A."/>
            <person name="Ogata H."/>
        </authorList>
    </citation>
    <scope>NUCLEOTIDE SEQUENCE [LARGE SCALE GENOMIC DNA]</scope>
    <source>
        <strain evidence="3">NIES 3700</strain>
    </source>
</reference>
<evidence type="ECO:0000313" key="2">
    <source>
        <dbReference type="EMBL" id="GMI14070.1"/>
    </source>
</evidence>
<evidence type="ECO:0000313" key="3">
    <source>
        <dbReference type="Proteomes" id="UP001165122"/>
    </source>
</evidence>
<comment type="caution">
    <text evidence="2">The sequence shown here is derived from an EMBL/GenBank/DDBJ whole genome shotgun (WGS) entry which is preliminary data.</text>
</comment>
<accession>A0A9W7FL85</accession>
<dbReference type="AlphaFoldDB" id="A0A9W7FL85"/>
<sequence>MLKAQETSRKRSREDEEKEDVDGKNEGSAAANSTITTTQKSTTTTTSTTSKTNSKVEGEAMRFVCMVNEPSAKIRPSFGDVYGVYGEVNEEGSTGVAGLWPTSLKNLSELASSEGFNDYFRDLFNGNEASWRRWKEVFDVLGIPKGGSGSIETQVLRITNSEDLVKLRALAKLCSQEFFDDKSLLVIVWRRIMEMLETAKKVGGEKGEKEERDPRKLEMLNACYALGLACNFSDFEDARNQWGRLMRVP</sequence>
<keyword evidence="3" id="KW-1185">Reference proteome</keyword>
<dbReference type="Proteomes" id="UP001165122">
    <property type="component" value="Unassembled WGS sequence"/>
</dbReference>
<feature type="compositionally biased region" description="Basic and acidic residues" evidence="1">
    <location>
        <begin position="1"/>
        <end position="25"/>
    </location>
</feature>